<evidence type="ECO:0000259" key="8">
    <source>
        <dbReference type="Pfam" id="PF17676"/>
    </source>
</evidence>
<sequence length="302" mass="31776">MVPGDRVALVGSAGPPPQERLAAAEALLTDWGLQPVRLPSALARHARADYLSGEDAERAADFHQAWEDPSLSGIVVVRGGYGTVRMLDDLDVHRLRASGPKPVYGSSDVTALHELLREQVGVPSWFTPMPATADLLDDPVAVQHLRRAMLEPWTERVHRGGGALAEGTASGTLIGGNLSLLAMTLGARSRPPVDNTDALVVLEDVNEETYRIDGYLTSLLRAGWFEGVAGVLVGSWKGCALAEVHALIAELLGELGVPIGTGFELGHGPGAESLPLGVPARLEASAEARLVIPALGETLKPA</sequence>
<dbReference type="Pfam" id="PF02016">
    <property type="entry name" value="Peptidase_S66"/>
    <property type="match status" value="1"/>
</dbReference>
<keyword evidence="10" id="KW-1185">Reference proteome</keyword>
<dbReference type="Gene3D" id="3.50.30.60">
    <property type="entry name" value="LD-carboxypeptidase A C-terminal domain-like"/>
    <property type="match status" value="1"/>
</dbReference>
<evidence type="ECO:0000259" key="7">
    <source>
        <dbReference type="Pfam" id="PF02016"/>
    </source>
</evidence>
<dbReference type="Proteomes" id="UP000216311">
    <property type="component" value="Unassembled WGS sequence"/>
</dbReference>
<feature type="active site" description="Nucleophile" evidence="6">
    <location>
        <position position="107"/>
    </location>
</feature>
<name>A0A255GTT8_9ACTN</name>
<keyword evidence="4" id="KW-0378">Hydrolase</keyword>
<evidence type="ECO:0000256" key="4">
    <source>
        <dbReference type="ARBA" id="ARBA00022801"/>
    </source>
</evidence>
<dbReference type="GO" id="GO:0006508">
    <property type="term" value="P:proteolysis"/>
    <property type="evidence" value="ECO:0007669"/>
    <property type="project" value="UniProtKB-KW"/>
</dbReference>
<dbReference type="InterPro" id="IPR027478">
    <property type="entry name" value="LdcA_N"/>
</dbReference>
<protein>
    <submittedName>
        <fullName evidence="9">LD-carboxypeptidase</fullName>
    </submittedName>
</protein>
<keyword evidence="3" id="KW-0645">Protease</keyword>
<evidence type="ECO:0000256" key="6">
    <source>
        <dbReference type="PIRSR" id="PIRSR028757-1"/>
    </source>
</evidence>
<proteinExistence type="inferred from homology"/>
<dbReference type="OrthoDB" id="9807329at2"/>
<dbReference type="InterPro" id="IPR027461">
    <property type="entry name" value="Carboxypeptidase_A_C_sf"/>
</dbReference>
<dbReference type="GO" id="GO:0004180">
    <property type="term" value="F:carboxypeptidase activity"/>
    <property type="evidence" value="ECO:0007669"/>
    <property type="project" value="UniProtKB-KW"/>
</dbReference>
<dbReference type="InterPro" id="IPR029062">
    <property type="entry name" value="Class_I_gatase-like"/>
</dbReference>
<dbReference type="PIRSF" id="PIRSF028757">
    <property type="entry name" value="LD-carboxypeptidase"/>
    <property type="match status" value="1"/>
</dbReference>
<dbReference type="AlphaFoldDB" id="A0A255GTT8"/>
<evidence type="ECO:0000313" key="10">
    <source>
        <dbReference type="Proteomes" id="UP000216311"/>
    </source>
</evidence>
<dbReference type="GO" id="GO:0008236">
    <property type="term" value="F:serine-type peptidase activity"/>
    <property type="evidence" value="ECO:0007669"/>
    <property type="project" value="UniProtKB-KW"/>
</dbReference>
<feature type="domain" description="LD-carboxypeptidase C-terminal" evidence="8">
    <location>
        <begin position="170"/>
        <end position="282"/>
    </location>
</feature>
<evidence type="ECO:0000256" key="3">
    <source>
        <dbReference type="ARBA" id="ARBA00022670"/>
    </source>
</evidence>
<dbReference type="CDD" id="cd07025">
    <property type="entry name" value="Peptidase_S66"/>
    <property type="match status" value="1"/>
</dbReference>
<accession>A0A255GTT8</accession>
<dbReference type="SUPFAM" id="SSF52317">
    <property type="entry name" value="Class I glutamine amidotransferase-like"/>
    <property type="match status" value="1"/>
</dbReference>
<reference evidence="9 10" key="1">
    <citation type="submission" date="2017-07" db="EMBL/GenBank/DDBJ databases">
        <title>Draft whole genome sequences of clinical Proprionibacteriaceae strains.</title>
        <authorList>
            <person name="Bernier A.-M."/>
            <person name="Bernard K."/>
            <person name="Domingo M.-C."/>
        </authorList>
    </citation>
    <scope>NUCLEOTIDE SEQUENCE [LARGE SCALE GENOMIC DNA]</scope>
    <source>
        <strain evidence="9 10">NML 130396</strain>
    </source>
</reference>
<comment type="caution">
    <text evidence="9">The sequence shown here is derived from an EMBL/GenBank/DDBJ whole genome shotgun (WGS) entry which is preliminary data.</text>
</comment>
<feature type="active site" description="Charge relay system" evidence="6">
    <location>
        <position position="203"/>
    </location>
</feature>
<feature type="active site" description="Charge relay system" evidence="6">
    <location>
        <position position="267"/>
    </location>
</feature>
<dbReference type="InterPro" id="IPR040449">
    <property type="entry name" value="Peptidase_S66_N"/>
</dbReference>
<dbReference type="SUPFAM" id="SSF141986">
    <property type="entry name" value="LD-carboxypeptidase A C-terminal domain-like"/>
    <property type="match status" value="1"/>
</dbReference>
<organism evidence="9 10">
    <name type="scientific">Enemella dayhoffiae</name>
    <dbReference type="NCBI Taxonomy" id="2016507"/>
    <lineage>
        <taxon>Bacteria</taxon>
        <taxon>Bacillati</taxon>
        <taxon>Actinomycetota</taxon>
        <taxon>Actinomycetes</taxon>
        <taxon>Propionibacteriales</taxon>
        <taxon>Propionibacteriaceae</taxon>
        <taxon>Enemella</taxon>
    </lineage>
</organism>
<dbReference type="PANTHER" id="PTHR30237">
    <property type="entry name" value="MURAMOYLTETRAPEPTIDE CARBOXYPEPTIDASE"/>
    <property type="match status" value="1"/>
</dbReference>
<dbReference type="EMBL" id="NMVQ01000045">
    <property type="protein sequence ID" value="OYO18166.1"/>
    <property type="molecule type" value="Genomic_DNA"/>
</dbReference>
<feature type="domain" description="LD-carboxypeptidase N-terminal" evidence="7">
    <location>
        <begin position="7"/>
        <end position="125"/>
    </location>
</feature>
<evidence type="ECO:0000256" key="5">
    <source>
        <dbReference type="ARBA" id="ARBA00022825"/>
    </source>
</evidence>
<dbReference type="InterPro" id="IPR040921">
    <property type="entry name" value="Peptidase_S66C"/>
</dbReference>
<gene>
    <name evidence="9" type="ORF">CGZ93_16395</name>
</gene>
<dbReference type="PANTHER" id="PTHR30237:SF2">
    <property type="entry name" value="MUREIN TETRAPEPTIDE CARBOXYPEPTIDASE"/>
    <property type="match status" value="1"/>
</dbReference>
<comment type="similarity">
    <text evidence="1">Belongs to the peptidase S66 family.</text>
</comment>
<dbReference type="Pfam" id="PF17676">
    <property type="entry name" value="Peptidase_S66C"/>
    <property type="match status" value="1"/>
</dbReference>
<evidence type="ECO:0000256" key="1">
    <source>
        <dbReference type="ARBA" id="ARBA00010233"/>
    </source>
</evidence>
<keyword evidence="5" id="KW-0720">Serine protease</keyword>
<dbReference type="InterPro" id="IPR003507">
    <property type="entry name" value="S66_fam"/>
</dbReference>
<dbReference type="Gene3D" id="3.40.50.10740">
    <property type="entry name" value="Class I glutamine amidotransferase-like"/>
    <property type="match status" value="1"/>
</dbReference>
<keyword evidence="2 9" id="KW-0121">Carboxypeptidase</keyword>
<evidence type="ECO:0000313" key="9">
    <source>
        <dbReference type="EMBL" id="OYO18166.1"/>
    </source>
</evidence>
<evidence type="ECO:0000256" key="2">
    <source>
        <dbReference type="ARBA" id="ARBA00022645"/>
    </source>
</evidence>